<evidence type="ECO:0000256" key="2">
    <source>
        <dbReference type="ARBA" id="ARBA00022837"/>
    </source>
</evidence>
<dbReference type="Gene3D" id="1.10.238.10">
    <property type="entry name" value="EF-hand"/>
    <property type="match status" value="1"/>
</dbReference>
<feature type="compositionally biased region" description="Polar residues" evidence="3">
    <location>
        <begin position="40"/>
        <end position="50"/>
    </location>
</feature>
<dbReference type="SUPFAM" id="SSF47473">
    <property type="entry name" value="EF-hand"/>
    <property type="match status" value="1"/>
</dbReference>
<keyword evidence="6" id="KW-1185">Reference proteome</keyword>
<accession>A0A6G1HV85</accession>
<dbReference type="OrthoDB" id="429467at2759"/>
<keyword evidence="2" id="KW-0106">Calcium</keyword>
<evidence type="ECO:0000259" key="4">
    <source>
        <dbReference type="PROSITE" id="PS50222"/>
    </source>
</evidence>
<feature type="region of interest" description="Disordered" evidence="3">
    <location>
        <begin position="1"/>
        <end position="185"/>
    </location>
</feature>
<proteinExistence type="predicted"/>
<feature type="compositionally biased region" description="Low complexity" evidence="3">
    <location>
        <begin position="53"/>
        <end position="75"/>
    </location>
</feature>
<reference evidence="5" key="1">
    <citation type="journal article" date="2020" name="Stud. Mycol.">
        <title>101 Dothideomycetes genomes: a test case for predicting lifestyles and emergence of pathogens.</title>
        <authorList>
            <person name="Haridas S."/>
            <person name="Albert R."/>
            <person name="Binder M."/>
            <person name="Bloem J."/>
            <person name="Labutti K."/>
            <person name="Salamov A."/>
            <person name="Andreopoulos B."/>
            <person name="Baker S."/>
            <person name="Barry K."/>
            <person name="Bills G."/>
            <person name="Bluhm B."/>
            <person name="Cannon C."/>
            <person name="Castanera R."/>
            <person name="Culley D."/>
            <person name="Daum C."/>
            <person name="Ezra D."/>
            <person name="Gonzalez J."/>
            <person name="Henrissat B."/>
            <person name="Kuo A."/>
            <person name="Liang C."/>
            <person name="Lipzen A."/>
            <person name="Lutzoni F."/>
            <person name="Magnuson J."/>
            <person name="Mondo S."/>
            <person name="Nolan M."/>
            <person name="Ohm R."/>
            <person name="Pangilinan J."/>
            <person name="Park H.-J."/>
            <person name="Ramirez L."/>
            <person name="Alfaro M."/>
            <person name="Sun H."/>
            <person name="Tritt A."/>
            <person name="Yoshinaga Y."/>
            <person name="Zwiers L.-H."/>
            <person name="Turgeon B."/>
            <person name="Goodwin S."/>
            <person name="Spatafora J."/>
            <person name="Crous P."/>
            <person name="Grigoriev I."/>
        </authorList>
    </citation>
    <scope>NUCLEOTIDE SEQUENCE</scope>
    <source>
        <strain evidence="5">CBS 262.69</strain>
    </source>
</reference>
<evidence type="ECO:0000313" key="5">
    <source>
        <dbReference type="EMBL" id="KAF2399645.1"/>
    </source>
</evidence>
<name>A0A6G1HV85_9PEZI</name>
<dbReference type="InterPro" id="IPR050403">
    <property type="entry name" value="Myosin_RLC"/>
</dbReference>
<gene>
    <name evidence="5" type="ORF">EJ06DRAFT_557423</name>
</gene>
<keyword evidence="1" id="KW-0677">Repeat</keyword>
<dbReference type="PANTHER" id="PTHR23049">
    <property type="entry name" value="MYOSIN REGULATORY LIGHT CHAIN 2"/>
    <property type="match status" value="1"/>
</dbReference>
<dbReference type="PROSITE" id="PS50222">
    <property type="entry name" value="EF_HAND_2"/>
    <property type="match status" value="1"/>
</dbReference>
<evidence type="ECO:0000256" key="1">
    <source>
        <dbReference type="ARBA" id="ARBA00022737"/>
    </source>
</evidence>
<sequence length="359" mass="37900">MAAPELLSSNQSSPLKPAPLSFNSPRASPFRRPESPLARSPSTIRASTPQPGSPLKQSTPTPSPTKGTPTQSPTKLSSPAPLRPFNPTAKADTSWLTTRGSSLVPSPPGSPTKSPSPTPFRANANSQRPEYASSPRPEYSPSPRLEPPAFGTPTSRPLPVPHAHSSPAMTSSPSTIRNAFNPNDPMSKIPPQHLHTMRESFAVLDRANTGMVTPGDVAQQLSELGLDASPAALAAYFSGSGQQSVNLATYLNLLASDLAQLSRQDELLAAFSAFDDDDSGQVDVAELRDALLHAIPEHGSGDRALSEREIDKVMNGYVGRRAFKKGQSGAGLGGKKEVFRYGDFVAGIWGGNGEPQQPA</sequence>
<feature type="compositionally biased region" description="Polar residues" evidence="3">
    <location>
        <begin position="167"/>
        <end position="181"/>
    </location>
</feature>
<dbReference type="GO" id="GO:0005509">
    <property type="term" value="F:calcium ion binding"/>
    <property type="evidence" value="ECO:0007669"/>
    <property type="project" value="InterPro"/>
</dbReference>
<dbReference type="Proteomes" id="UP000799640">
    <property type="component" value="Unassembled WGS sequence"/>
</dbReference>
<organism evidence="5 6">
    <name type="scientific">Trichodelitschia bisporula</name>
    <dbReference type="NCBI Taxonomy" id="703511"/>
    <lineage>
        <taxon>Eukaryota</taxon>
        <taxon>Fungi</taxon>
        <taxon>Dikarya</taxon>
        <taxon>Ascomycota</taxon>
        <taxon>Pezizomycotina</taxon>
        <taxon>Dothideomycetes</taxon>
        <taxon>Dothideomycetes incertae sedis</taxon>
        <taxon>Phaeotrichales</taxon>
        <taxon>Phaeotrichaceae</taxon>
        <taxon>Trichodelitschia</taxon>
    </lineage>
</organism>
<evidence type="ECO:0000256" key="3">
    <source>
        <dbReference type="SAM" id="MobiDB-lite"/>
    </source>
</evidence>
<feature type="domain" description="EF-hand" evidence="4">
    <location>
        <begin position="262"/>
        <end position="297"/>
    </location>
</feature>
<dbReference type="PROSITE" id="PS00018">
    <property type="entry name" value="EF_HAND_1"/>
    <property type="match status" value="1"/>
</dbReference>
<dbReference type="AlphaFoldDB" id="A0A6G1HV85"/>
<evidence type="ECO:0000313" key="6">
    <source>
        <dbReference type="Proteomes" id="UP000799640"/>
    </source>
</evidence>
<dbReference type="InterPro" id="IPR018247">
    <property type="entry name" value="EF_Hand_1_Ca_BS"/>
</dbReference>
<protein>
    <recommendedName>
        <fullName evidence="4">EF-hand domain-containing protein</fullName>
    </recommendedName>
</protein>
<dbReference type="EMBL" id="ML996697">
    <property type="protein sequence ID" value="KAF2399645.1"/>
    <property type="molecule type" value="Genomic_DNA"/>
</dbReference>
<dbReference type="InterPro" id="IPR011992">
    <property type="entry name" value="EF-hand-dom_pair"/>
</dbReference>
<feature type="compositionally biased region" description="Pro residues" evidence="3">
    <location>
        <begin position="105"/>
        <end position="118"/>
    </location>
</feature>
<dbReference type="InterPro" id="IPR002048">
    <property type="entry name" value="EF_hand_dom"/>
</dbReference>